<comment type="caution">
    <text evidence="4">The sequence shown here is derived from an EMBL/GenBank/DDBJ whole genome shotgun (WGS) entry which is preliminary data.</text>
</comment>
<dbReference type="PANTHER" id="PTHR22847:SF637">
    <property type="entry name" value="WD REPEAT DOMAIN 5B"/>
    <property type="match status" value="1"/>
</dbReference>
<evidence type="ECO:0000256" key="1">
    <source>
        <dbReference type="ARBA" id="ARBA00022574"/>
    </source>
</evidence>
<keyword evidence="5" id="KW-1185">Reference proteome</keyword>
<gene>
    <name evidence="4" type="ORF">GCM10010191_70580</name>
</gene>
<evidence type="ECO:0000313" key="5">
    <source>
        <dbReference type="Proteomes" id="UP001501231"/>
    </source>
</evidence>
<name>A0ABN3K181_9ACTN</name>
<evidence type="ECO:0008006" key="6">
    <source>
        <dbReference type="Google" id="ProtNLM"/>
    </source>
</evidence>
<dbReference type="Gene3D" id="2.130.10.10">
    <property type="entry name" value="YVTN repeat-like/Quinoprotein amine dehydrogenase"/>
    <property type="match status" value="3"/>
</dbReference>
<dbReference type="PROSITE" id="PS00678">
    <property type="entry name" value="WD_REPEATS_1"/>
    <property type="match status" value="1"/>
</dbReference>
<dbReference type="InterPro" id="IPR001680">
    <property type="entry name" value="WD40_rpt"/>
</dbReference>
<evidence type="ECO:0000256" key="2">
    <source>
        <dbReference type="ARBA" id="ARBA00022737"/>
    </source>
</evidence>
<feature type="repeat" description="WD" evidence="3">
    <location>
        <begin position="364"/>
        <end position="407"/>
    </location>
</feature>
<dbReference type="PRINTS" id="PR00320">
    <property type="entry name" value="GPROTEINBRPT"/>
</dbReference>
<dbReference type="PROSITE" id="PS50294">
    <property type="entry name" value="WD_REPEATS_REGION"/>
    <property type="match status" value="1"/>
</dbReference>
<dbReference type="InterPro" id="IPR020472">
    <property type="entry name" value="WD40_PAC1"/>
</dbReference>
<dbReference type="SMART" id="SM00320">
    <property type="entry name" value="WD40"/>
    <property type="match status" value="7"/>
</dbReference>
<reference evidence="4 5" key="1">
    <citation type="journal article" date="2019" name="Int. J. Syst. Evol. Microbiol.">
        <title>The Global Catalogue of Microorganisms (GCM) 10K type strain sequencing project: providing services to taxonomists for standard genome sequencing and annotation.</title>
        <authorList>
            <consortium name="The Broad Institute Genomics Platform"/>
            <consortium name="The Broad Institute Genome Sequencing Center for Infectious Disease"/>
            <person name="Wu L."/>
            <person name="Ma J."/>
        </authorList>
    </citation>
    <scope>NUCLEOTIDE SEQUENCE [LARGE SCALE GENOMIC DNA]</scope>
    <source>
        <strain evidence="4 5">JCM 3325</strain>
    </source>
</reference>
<dbReference type="InterPro" id="IPR019775">
    <property type="entry name" value="WD40_repeat_CS"/>
</dbReference>
<organism evidence="4 5">
    <name type="scientific">Actinomadura vinacea</name>
    <dbReference type="NCBI Taxonomy" id="115336"/>
    <lineage>
        <taxon>Bacteria</taxon>
        <taxon>Bacillati</taxon>
        <taxon>Actinomycetota</taxon>
        <taxon>Actinomycetes</taxon>
        <taxon>Streptosporangiales</taxon>
        <taxon>Thermomonosporaceae</taxon>
        <taxon>Actinomadura</taxon>
    </lineage>
</organism>
<evidence type="ECO:0000313" key="4">
    <source>
        <dbReference type="EMBL" id="GAA2443826.1"/>
    </source>
</evidence>
<dbReference type="PANTHER" id="PTHR22847">
    <property type="entry name" value="WD40 REPEAT PROTEIN"/>
    <property type="match status" value="1"/>
</dbReference>
<evidence type="ECO:0000256" key="3">
    <source>
        <dbReference type="PROSITE-ProRule" id="PRU00221"/>
    </source>
</evidence>
<proteinExistence type="predicted"/>
<dbReference type="EMBL" id="BAAARW010000027">
    <property type="protein sequence ID" value="GAA2443826.1"/>
    <property type="molecule type" value="Genomic_DNA"/>
</dbReference>
<accession>A0ABN3K181</accession>
<feature type="repeat" description="WD" evidence="3">
    <location>
        <begin position="597"/>
        <end position="637"/>
    </location>
</feature>
<protein>
    <recommendedName>
        <fullName evidence="6">WD40 repeat domain-containing protein</fullName>
    </recommendedName>
</protein>
<dbReference type="Pfam" id="PF00400">
    <property type="entry name" value="WD40"/>
    <property type="match status" value="2"/>
</dbReference>
<dbReference type="PROSITE" id="PS50082">
    <property type="entry name" value="WD_REPEATS_2"/>
    <property type="match status" value="3"/>
</dbReference>
<keyword evidence="1 3" id="KW-0853">WD repeat</keyword>
<feature type="repeat" description="WD" evidence="3">
    <location>
        <begin position="835"/>
        <end position="856"/>
    </location>
</feature>
<sequence>MSSVSGSSATGLLSADVLQRIERLGGHIPDGFRPREWSVDTTAGEHEVPAAVQALLAVEWPAGQGLCTDDEFRWEVHLPSHGEVDALVVEDEPRAWYAIGYDEGQWYLLVDLAEAHTDDFPVYRVDHDGSDDAGSRRRLSSVLGDLRVVTDRIVFPSRIADGEAADEALVIDAEALVNTDPLTLLPLLDRATTEQDRLAATVYRSSLARHRDADAATRRQILALDAARLGAPDLSRNLADVPVPGAPAQDWTIEWATGAKLDHRLLAQLDVGGPQAITELQGRTVVATVDGWTLHVHDLATGESLVEAGLECDQEFAAIALAEIDGRWIAVTGSSCPGCDHHYRCEGRIQRWNLADGNPIADPVRAHARSVDALAVTRVDGRPVILSGGHDCMLRMWDLRTGEPIGTPSIGHRTSVGYGGIAAVAVGELDGRPIAVTGAWDGAARVWDLADGGTPGTILTANTDYQYEDAGIFHVSLGELDGVPVAVTSGDDDARAWDLRSGQQLGPVITDYCKCSDLVEVDGRPVVVTVDSDGWVRKWDLRTRRELGSGVNVFTADRRIVRALTAVRALGRVVAVVPDYRATAVVDLLAEAPGTSRVGHTNTIEALTVADSEVAVTGSEDGTARIWRLDDGTPVCPPLSDHWVRVKAVATARVGGRSAVLTSDGDTIRVWDRATGELSREIKAEGGHQMLTLSAAYLDGRAVAVTKGYDARVLTWDLEGAARAGHPPFTMRKEYSRSMATVELDGRYLALVEDDGAVRVLDLVAGEQLHTLDHEGGVLAIAVAGSRERVTAVTATYQDLQVWDVATGTRTGTLDAGWSVRALALADIDGRLVAASGGSDGTVRTWDLADGRPYGAALTFPEEVNRLALTGQGRLVVAFGSDLAVFSPRK</sequence>
<dbReference type="InterPro" id="IPR015943">
    <property type="entry name" value="WD40/YVTN_repeat-like_dom_sf"/>
</dbReference>
<dbReference type="InterPro" id="IPR011047">
    <property type="entry name" value="Quinoprotein_ADH-like_sf"/>
</dbReference>
<keyword evidence="2" id="KW-0677">Repeat</keyword>
<dbReference type="Proteomes" id="UP001501231">
    <property type="component" value="Unassembled WGS sequence"/>
</dbReference>
<dbReference type="SUPFAM" id="SSF50998">
    <property type="entry name" value="Quinoprotein alcohol dehydrogenase-like"/>
    <property type="match status" value="1"/>
</dbReference>